<comment type="caution">
    <text evidence="1">The sequence shown here is derived from an EMBL/GenBank/DDBJ whole genome shotgun (WGS) entry which is preliminary data.</text>
</comment>
<dbReference type="Pfam" id="PF03140">
    <property type="entry name" value="DUF247"/>
    <property type="match status" value="1"/>
</dbReference>
<dbReference type="Proteomes" id="UP001210211">
    <property type="component" value="Unassembled WGS sequence"/>
</dbReference>
<sequence length="558" mass="64242">MDAADESTMYININDRLAHEIQQNLQELPAKVKETEEFTIFRVPDHIRQKNKQLYEPRMVSIGPYYHGNATFQAMEKHKWCYLRDYLSRNTRNNIEHCITELRGLESRARRCYFEEVKLQSDEFLKMMLLDGCFIIEFLMKWYSGVPDDEIFNVRWVLPIIRNDLLLLENQIPFFVIQKLFNLLIFSDPALNPAEENNSVVSNQVPKVPLVKMLLKYLSEGKEVGRPVLILIEIKHILHLYHLCYVPSRTVNKLSTKSFHIKEWLNPIKLIFVVLSILVKLTLRRKPYPANGRVPRTIPSASQLQEAGIIFKSKKSENILDIEFKNGTLEIPFVSIEDTRRSRLLNLVSFEQCNNKLGMDLTSYACFMGALFKTTRDVTLLQEKGIIDNLLATNEELVSFFNWLTECTYLDYEAHYLKDLFIDVNSFDGKIAKSTSRAAHVSVPKFTTRPSSPLRTLSLVTKFPLISLFKIKTKKKIKASNPQIFKSSIGRPRFAPSVHQIGSDRRISSQRLFPPMSEGGEMAPNGGAEPSRELYTIPFSSSTFLSLSLLLSSRVLTT</sequence>
<dbReference type="PANTHER" id="PTHR31170:SF25">
    <property type="entry name" value="BNAA09G04570D PROTEIN"/>
    <property type="match status" value="1"/>
</dbReference>
<keyword evidence="2" id="KW-1185">Reference proteome</keyword>
<evidence type="ECO:0000313" key="1">
    <source>
        <dbReference type="EMBL" id="KAJ3696982.1"/>
    </source>
</evidence>
<accession>A0AAD5ZFH1</accession>
<organism evidence="1 2">
    <name type="scientific">Rhynchospora tenuis</name>
    <dbReference type="NCBI Taxonomy" id="198213"/>
    <lineage>
        <taxon>Eukaryota</taxon>
        <taxon>Viridiplantae</taxon>
        <taxon>Streptophyta</taxon>
        <taxon>Embryophyta</taxon>
        <taxon>Tracheophyta</taxon>
        <taxon>Spermatophyta</taxon>
        <taxon>Magnoliopsida</taxon>
        <taxon>Liliopsida</taxon>
        <taxon>Poales</taxon>
        <taxon>Cyperaceae</taxon>
        <taxon>Cyperoideae</taxon>
        <taxon>Rhynchosporeae</taxon>
        <taxon>Rhynchospora</taxon>
    </lineage>
</organism>
<dbReference type="AlphaFoldDB" id="A0AAD5ZFH1"/>
<evidence type="ECO:0000313" key="2">
    <source>
        <dbReference type="Proteomes" id="UP001210211"/>
    </source>
</evidence>
<dbReference type="PANTHER" id="PTHR31170">
    <property type="entry name" value="BNAC04G53230D PROTEIN"/>
    <property type="match status" value="1"/>
</dbReference>
<name>A0AAD5ZFH1_9POAL</name>
<dbReference type="EMBL" id="JAMRDG010000001">
    <property type="protein sequence ID" value="KAJ3696982.1"/>
    <property type="molecule type" value="Genomic_DNA"/>
</dbReference>
<dbReference type="InterPro" id="IPR004158">
    <property type="entry name" value="DUF247_pln"/>
</dbReference>
<gene>
    <name evidence="1" type="ORF">LUZ61_000687</name>
</gene>
<protein>
    <submittedName>
        <fullName evidence="1">Uncharacterized protein</fullName>
    </submittedName>
</protein>
<proteinExistence type="predicted"/>
<reference evidence="1 2" key="1">
    <citation type="journal article" date="2022" name="Cell">
        <title>Repeat-based holocentromeres influence genome architecture and karyotype evolution.</title>
        <authorList>
            <person name="Hofstatter P.G."/>
            <person name="Thangavel G."/>
            <person name="Lux T."/>
            <person name="Neumann P."/>
            <person name="Vondrak T."/>
            <person name="Novak P."/>
            <person name="Zhang M."/>
            <person name="Costa L."/>
            <person name="Castellani M."/>
            <person name="Scott A."/>
            <person name="Toegelov H."/>
            <person name="Fuchs J."/>
            <person name="Mata-Sucre Y."/>
            <person name="Dias Y."/>
            <person name="Vanzela A.L.L."/>
            <person name="Huettel B."/>
            <person name="Almeida C.C.S."/>
            <person name="Simkova H."/>
            <person name="Souza G."/>
            <person name="Pedrosa-Harand A."/>
            <person name="Macas J."/>
            <person name="Mayer K.F.X."/>
            <person name="Houben A."/>
            <person name="Marques A."/>
        </authorList>
    </citation>
    <scope>NUCLEOTIDE SEQUENCE [LARGE SCALE GENOMIC DNA]</scope>
    <source>
        <strain evidence="1">RhyTen1mFocal</strain>
    </source>
</reference>